<feature type="region of interest" description="Interaction with substrate tRNA" evidence="10">
    <location>
        <begin position="39"/>
        <end position="42"/>
    </location>
</feature>
<keyword evidence="7 10" id="KW-0067">ATP-binding</keyword>
<name>A0ABQ1GL58_9GAMM</name>
<dbReference type="PANTHER" id="PTHR11088:SF60">
    <property type="entry name" value="TRNA DIMETHYLALLYLTRANSFERASE"/>
    <property type="match status" value="1"/>
</dbReference>
<comment type="caution">
    <text evidence="14">The sequence shown here is derived from an EMBL/GenBank/DDBJ whole genome shotgun (WGS) entry which is preliminary data.</text>
</comment>
<keyword evidence="6 10" id="KW-0547">Nucleotide-binding</keyword>
<dbReference type="EMBL" id="BMJA01000004">
    <property type="protein sequence ID" value="GGA45977.1"/>
    <property type="molecule type" value="Genomic_DNA"/>
</dbReference>
<proteinExistence type="inferred from homology"/>
<feature type="region of interest" description="Interaction with substrate tRNA" evidence="10">
    <location>
        <begin position="278"/>
        <end position="285"/>
    </location>
</feature>
<evidence type="ECO:0000256" key="3">
    <source>
        <dbReference type="ARBA" id="ARBA00005842"/>
    </source>
</evidence>
<evidence type="ECO:0000256" key="9">
    <source>
        <dbReference type="ARBA" id="ARBA00049563"/>
    </source>
</evidence>
<dbReference type="RefSeq" id="WP_188796910.1">
    <property type="nucleotide sequence ID" value="NZ_BMJA01000004.1"/>
</dbReference>
<evidence type="ECO:0000256" key="5">
    <source>
        <dbReference type="ARBA" id="ARBA00022694"/>
    </source>
</evidence>
<dbReference type="NCBIfam" id="TIGR00174">
    <property type="entry name" value="miaA"/>
    <property type="match status" value="1"/>
</dbReference>
<feature type="site" description="Interaction with substrate tRNA" evidence="10">
    <location>
        <position position="105"/>
    </location>
</feature>
<dbReference type="SUPFAM" id="SSF52540">
    <property type="entry name" value="P-loop containing nucleoside triphosphate hydrolases"/>
    <property type="match status" value="1"/>
</dbReference>
<evidence type="ECO:0000256" key="7">
    <source>
        <dbReference type="ARBA" id="ARBA00022840"/>
    </source>
</evidence>
<comment type="subunit">
    <text evidence="10">Monomer.</text>
</comment>
<dbReference type="Gene3D" id="1.10.20.140">
    <property type="match status" value="1"/>
</dbReference>
<feature type="site" description="Interaction with substrate tRNA" evidence="10">
    <location>
        <position position="127"/>
    </location>
</feature>
<evidence type="ECO:0000256" key="1">
    <source>
        <dbReference type="ARBA" id="ARBA00001946"/>
    </source>
</evidence>
<evidence type="ECO:0000313" key="15">
    <source>
        <dbReference type="Proteomes" id="UP000620046"/>
    </source>
</evidence>
<evidence type="ECO:0000256" key="10">
    <source>
        <dbReference type="HAMAP-Rule" id="MF_00185"/>
    </source>
</evidence>
<comment type="similarity">
    <text evidence="3 10 13">Belongs to the IPP transferase family.</text>
</comment>
<keyword evidence="15" id="KW-1185">Reference proteome</keyword>
<evidence type="ECO:0000256" key="6">
    <source>
        <dbReference type="ARBA" id="ARBA00022741"/>
    </source>
</evidence>
<evidence type="ECO:0000256" key="12">
    <source>
        <dbReference type="RuleBase" id="RU003784"/>
    </source>
</evidence>
<dbReference type="Pfam" id="PF01715">
    <property type="entry name" value="IPPT"/>
    <property type="match status" value="1"/>
</dbReference>
<comment type="cofactor">
    <cofactor evidence="1 10">
        <name>Mg(2+)</name>
        <dbReference type="ChEBI" id="CHEBI:18420"/>
    </cofactor>
</comment>
<evidence type="ECO:0000256" key="13">
    <source>
        <dbReference type="RuleBase" id="RU003785"/>
    </source>
</evidence>
<feature type="region of interest" description="Interaction with substrate tRNA" evidence="10">
    <location>
        <begin position="163"/>
        <end position="167"/>
    </location>
</feature>
<comment type="caution">
    <text evidence="10">Lacks conserved residue(s) required for the propagation of feature annotation.</text>
</comment>
<feature type="binding site" evidence="10">
    <location>
        <begin position="14"/>
        <end position="21"/>
    </location>
    <ligand>
        <name>ATP</name>
        <dbReference type="ChEBI" id="CHEBI:30616"/>
    </ligand>
</feature>
<dbReference type="PANTHER" id="PTHR11088">
    <property type="entry name" value="TRNA DIMETHYLALLYLTRANSFERASE"/>
    <property type="match status" value="1"/>
</dbReference>
<organism evidence="14 15">
    <name type="scientific">Dyella nitratireducens</name>
    <dbReference type="NCBI Taxonomy" id="1849580"/>
    <lineage>
        <taxon>Bacteria</taxon>
        <taxon>Pseudomonadati</taxon>
        <taxon>Pseudomonadota</taxon>
        <taxon>Gammaproteobacteria</taxon>
        <taxon>Lysobacterales</taxon>
        <taxon>Rhodanobacteraceae</taxon>
        <taxon>Dyella</taxon>
    </lineage>
</organism>
<dbReference type="Proteomes" id="UP000620046">
    <property type="component" value="Unassembled WGS sequence"/>
</dbReference>
<feature type="binding site" evidence="10">
    <location>
        <begin position="16"/>
        <end position="21"/>
    </location>
    <ligand>
        <name>substrate</name>
    </ligand>
</feature>
<dbReference type="EC" id="2.5.1.75" evidence="10"/>
<comment type="function">
    <text evidence="2 10 12">Catalyzes the transfer of a dimethylallyl group onto the adenine at position 37 in tRNAs that read codons beginning with uridine, leading to the formation of N6-(dimethylallyl)adenosine (i(6)A).</text>
</comment>
<accession>A0ABQ1GL58</accession>
<dbReference type="Gene3D" id="3.40.50.300">
    <property type="entry name" value="P-loop containing nucleotide triphosphate hydrolases"/>
    <property type="match status" value="1"/>
</dbReference>
<keyword evidence="4 10" id="KW-0808">Transferase</keyword>
<dbReference type="InterPro" id="IPR018022">
    <property type="entry name" value="IPT"/>
</dbReference>
<keyword evidence="5 10" id="KW-0819">tRNA processing</keyword>
<evidence type="ECO:0000256" key="11">
    <source>
        <dbReference type="RuleBase" id="RU003783"/>
    </source>
</evidence>
<comment type="catalytic activity">
    <reaction evidence="9 10 11">
        <text>adenosine(37) in tRNA + dimethylallyl diphosphate = N(6)-dimethylallyladenosine(37) in tRNA + diphosphate</text>
        <dbReference type="Rhea" id="RHEA:26482"/>
        <dbReference type="Rhea" id="RHEA-COMP:10162"/>
        <dbReference type="Rhea" id="RHEA-COMP:10375"/>
        <dbReference type="ChEBI" id="CHEBI:33019"/>
        <dbReference type="ChEBI" id="CHEBI:57623"/>
        <dbReference type="ChEBI" id="CHEBI:74411"/>
        <dbReference type="ChEBI" id="CHEBI:74415"/>
        <dbReference type="EC" id="2.5.1.75"/>
    </reaction>
</comment>
<sequence>MPVDRRPLAIFLMGPTASGKTALACALSERFPLGLISVDSALVYRGLDIGAAKPDAATLARYPHALIDIRDPGEPYSAADFSADAQVAMQRVGEAGRVPLLVGGTGLYFRALQRGLSNLPEADAEVRAQLAEEAAVVGWEGMHHRLAGRDPQAAARIKPGDAQRIQRALEVIVLTGQPLSAQQQGGRGQPFPWRVLKLALVPQDRAPLHARIAHRFDDMLRHGLLDEVRALRRRGDLAPDLPAVRAVGYRQAWEHLDGLYDAAELRNRGIFATRQLAKRQITWLRSELDARMLDPERTDLLGQAIDAVGLFLGTK</sequence>
<evidence type="ECO:0000256" key="4">
    <source>
        <dbReference type="ARBA" id="ARBA00022679"/>
    </source>
</evidence>
<evidence type="ECO:0000256" key="8">
    <source>
        <dbReference type="ARBA" id="ARBA00022842"/>
    </source>
</evidence>
<protein>
    <recommendedName>
        <fullName evidence="10">tRNA dimethylallyltransferase</fullName>
        <ecNumber evidence="10">2.5.1.75</ecNumber>
    </recommendedName>
    <alternativeName>
        <fullName evidence="10">Dimethylallyl diphosphate:tRNA dimethylallyltransferase</fullName>
        <shortName evidence="10">DMAPP:tRNA dimethylallyltransferase</shortName>
        <shortName evidence="10">DMATase</shortName>
    </alternativeName>
    <alternativeName>
        <fullName evidence="10">Isopentenyl-diphosphate:tRNA isopentenyltransferase</fullName>
        <shortName evidence="10">IPP transferase</shortName>
        <shortName evidence="10">IPPT</shortName>
        <shortName evidence="10">IPTase</shortName>
    </alternativeName>
</protein>
<keyword evidence="8 10" id="KW-0460">Magnesium</keyword>
<dbReference type="InterPro" id="IPR039657">
    <property type="entry name" value="Dimethylallyltransferase"/>
</dbReference>
<dbReference type="InterPro" id="IPR027417">
    <property type="entry name" value="P-loop_NTPase"/>
</dbReference>
<evidence type="ECO:0000256" key="2">
    <source>
        <dbReference type="ARBA" id="ARBA00003213"/>
    </source>
</evidence>
<evidence type="ECO:0000313" key="14">
    <source>
        <dbReference type="EMBL" id="GGA45977.1"/>
    </source>
</evidence>
<gene>
    <name evidence="10 14" type="primary">miaA</name>
    <name evidence="14" type="ORF">GCM10010981_38890</name>
</gene>
<reference evidence="15" key="1">
    <citation type="journal article" date="2019" name="Int. J. Syst. Evol. Microbiol.">
        <title>The Global Catalogue of Microorganisms (GCM) 10K type strain sequencing project: providing services to taxonomists for standard genome sequencing and annotation.</title>
        <authorList>
            <consortium name="The Broad Institute Genomics Platform"/>
            <consortium name="The Broad Institute Genome Sequencing Center for Infectious Disease"/>
            <person name="Wu L."/>
            <person name="Ma J."/>
        </authorList>
    </citation>
    <scope>NUCLEOTIDE SEQUENCE [LARGE SCALE GENOMIC DNA]</scope>
    <source>
        <strain evidence="15">CGMCC 1.15439</strain>
    </source>
</reference>
<dbReference type="HAMAP" id="MF_00185">
    <property type="entry name" value="IPP_trans"/>
    <property type="match status" value="1"/>
</dbReference>